<keyword evidence="4" id="KW-0479">Metal-binding</keyword>
<evidence type="ECO:0000256" key="4">
    <source>
        <dbReference type="ARBA" id="ARBA00022723"/>
    </source>
</evidence>
<evidence type="ECO:0000256" key="7">
    <source>
        <dbReference type="ARBA" id="ARBA00038093"/>
    </source>
</evidence>
<comment type="caution">
    <text evidence="9">The sequence shown here is derived from an EMBL/GenBank/DDBJ whole genome shotgun (WGS) entry which is preliminary data.</text>
</comment>
<evidence type="ECO:0000259" key="8">
    <source>
        <dbReference type="Pfam" id="PF01850"/>
    </source>
</evidence>
<dbReference type="PANTHER" id="PTHR33653">
    <property type="entry name" value="RIBONUCLEASE VAPC2"/>
    <property type="match status" value="1"/>
</dbReference>
<evidence type="ECO:0000256" key="2">
    <source>
        <dbReference type="ARBA" id="ARBA00022649"/>
    </source>
</evidence>
<dbReference type="GO" id="GO:0046872">
    <property type="term" value="F:metal ion binding"/>
    <property type="evidence" value="ECO:0007669"/>
    <property type="project" value="UniProtKB-KW"/>
</dbReference>
<dbReference type="InterPro" id="IPR050556">
    <property type="entry name" value="Type_II_TA_system_RNase"/>
</dbReference>
<accession>A0A1F6XLL8</accession>
<dbReference type="InterPro" id="IPR002716">
    <property type="entry name" value="PIN_dom"/>
</dbReference>
<sequence>MYVLDSNILIGHLNGNNSIKDWIKERITTDSLCISTISKIELLSFPGLGENNLYETEKFMNLFREINIFGDIVSLSADLKRNSNLSLPDAIILATAISRRMTLVTNDKMLTKKAKNLVEILSL</sequence>
<keyword evidence="2" id="KW-1277">Toxin-antitoxin system</keyword>
<dbReference type="Pfam" id="PF01850">
    <property type="entry name" value="PIN"/>
    <property type="match status" value="1"/>
</dbReference>
<evidence type="ECO:0000313" key="10">
    <source>
        <dbReference type="Proteomes" id="UP000178104"/>
    </source>
</evidence>
<dbReference type="GO" id="GO:0004518">
    <property type="term" value="F:nuclease activity"/>
    <property type="evidence" value="ECO:0007669"/>
    <property type="project" value="UniProtKB-KW"/>
</dbReference>
<comment type="similarity">
    <text evidence="7">Belongs to the PINc/VapC protein family.</text>
</comment>
<keyword evidence="5" id="KW-0378">Hydrolase</keyword>
<evidence type="ECO:0000256" key="3">
    <source>
        <dbReference type="ARBA" id="ARBA00022722"/>
    </source>
</evidence>
<evidence type="ECO:0000256" key="6">
    <source>
        <dbReference type="ARBA" id="ARBA00022842"/>
    </source>
</evidence>
<evidence type="ECO:0000256" key="5">
    <source>
        <dbReference type="ARBA" id="ARBA00022801"/>
    </source>
</evidence>
<keyword evidence="3" id="KW-0540">Nuclease</keyword>
<name>A0A1F6XLL8_9BACT</name>
<dbReference type="STRING" id="1801780.A2917_01665"/>
<evidence type="ECO:0000256" key="1">
    <source>
        <dbReference type="ARBA" id="ARBA00001946"/>
    </source>
</evidence>
<dbReference type="SUPFAM" id="SSF88723">
    <property type="entry name" value="PIN domain-like"/>
    <property type="match status" value="1"/>
</dbReference>
<organism evidence="9 10">
    <name type="scientific">Candidatus Nomurabacteria bacterium RIFCSPLOWO2_01_FULL_42_17</name>
    <dbReference type="NCBI Taxonomy" id="1801780"/>
    <lineage>
        <taxon>Bacteria</taxon>
        <taxon>Candidatus Nomuraibacteriota</taxon>
    </lineage>
</organism>
<dbReference type="InterPro" id="IPR029060">
    <property type="entry name" value="PIN-like_dom_sf"/>
</dbReference>
<dbReference type="Proteomes" id="UP000178104">
    <property type="component" value="Unassembled WGS sequence"/>
</dbReference>
<dbReference type="EMBL" id="MFVE01000008">
    <property type="protein sequence ID" value="OGI95067.1"/>
    <property type="molecule type" value="Genomic_DNA"/>
</dbReference>
<gene>
    <name evidence="9" type="ORF">A2917_01665</name>
</gene>
<feature type="domain" description="PIN" evidence="8">
    <location>
        <begin position="2"/>
        <end position="115"/>
    </location>
</feature>
<keyword evidence="6" id="KW-0460">Magnesium</keyword>
<dbReference type="Gene3D" id="3.40.50.1010">
    <property type="entry name" value="5'-nuclease"/>
    <property type="match status" value="1"/>
</dbReference>
<dbReference type="AlphaFoldDB" id="A0A1F6XLL8"/>
<proteinExistence type="inferred from homology"/>
<protein>
    <recommendedName>
        <fullName evidence="8">PIN domain-containing protein</fullName>
    </recommendedName>
</protein>
<comment type="cofactor">
    <cofactor evidence="1">
        <name>Mg(2+)</name>
        <dbReference type="ChEBI" id="CHEBI:18420"/>
    </cofactor>
</comment>
<reference evidence="9 10" key="1">
    <citation type="journal article" date="2016" name="Nat. Commun.">
        <title>Thousands of microbial genomes shed light on interconnected biogeochemical processes in an aquifer system.</title>
        <authorList>
            <person name="Anantharaman K."/>
            <person name="Brown C.T."/>
            <person name="Hug L.A."/>
            <person name="Sharon I."/>
            <person name="Castelle C.J."/>
            <person name="Probst A.J."/>
            <person name="Thomas B.C."/>
            <person name="Singh A."/>
            <person name="Wilkins M.J."/>
            <person name="Karaoz U."/>
            <person name="Brodie E.L."/>
            <person name="Williams K.H."/>
            <person name="Hubbard S.S."/>
            <person name="Banfield J.F."/>
        </authorList>
    </citation>
    <scope>NUCLEOTIDE SEQUENCE [LARGE SCALE GENOMIC DNA]</scope>
</reference>
<dbReference type="PANTHER" id="PTHR33653:SF1">
    <property type="entry name" value="RIBONUCLEASE VAPC2"/>
    <property type="match status" value="1"/>
</dbReference>
<evidence type="ECO:0000313" key="9">
    <source>
        <dbReference type="EMBL" id="OGI95067.1"/>
    </source>
</evidence>
<dbReference type="GO" id="GO:0016787">
    <property type="term" value="F:hydrolase activity"/>
    <property type="evidence" value="ECO:0007669"/>
    <property type="project" value="UniProtKB-KW"/>
</dbReference>